<keyword evidence="3" id="KW-1185">Reference proteome</keyword>
<protein>
    <recommendedName>
        <fullName evidence="1">Starter acyltransferase (SAT) domain-containing protein</fullName>
    </recommendedName>
</protein>
<evidence type="ECO:0000313" key="2">
    <source>
        <dbReference type="EMBL" id="EPY17177.1"/>
    </source>
</evidence>
<evidence type="ECO:0000313" key="3">
    <source>
        <dbReference type="Proteomes" id="UP000015354"/>
    </source>
</evidence>
<dbReference type="AlphaFoldDB" id="S9TGL9"/>
<gene>
    <name evidence="2" type="ORF">STCU_10781</name>
</gene>
<dbReference type="Proteomes" id="UP000015354">
    <property type="component" value="Unassembled WGS sequence"/>
</dbReference>
<proteinExistence type="predicted"/>
<dbReference type="EMBL" id="ATMH01010628">
    <property type="protein sequence ID" value="EPY17177.1"/>
    <property type="molecule type" value="Genomic_DNA"/>
</dbReference>
<accession>S9TGL9</accession>
<dbReference type="InterPro" id="IPR032088">
    <property type="entry name" value="SAT"/>
</dbReference>
<dbReference type="Pfam" id="PF16073">
    <property type="entry name" value="SAT"/>
    <property type="match status" value="1"/>
</dbReference>
<evidence type="ECO:0000259" key="1">
    <source>
        <dbReference type="Pfam" id="PF16073"/>
    </source>
</evidence>
<dbReference type="OrthoDB" id="5417908at2759"/>
<reference evidence="2 3" key="1">
    <citation type="journal article" date="2013" name="PLoS ONE">
        <title>Predicting the Proteins of Angomonas deanei, Strigomonas culicis and Their Respective Endosymbionts Reveals New Aspects of the Trypanosomatidae Family.</title>
        <authorList>
            <person name="Motta M.C."/>
            <person name="Martins A.C."/>
            <person name="de Souza S.S."/>
            <person name="Catta-Preta C.M."/>
            <person name="Silva R."/>
            <person name="Klein C.C."/>
            <person name="de Almeida L.G."/>
            <person name="de Lima Cunha O."/>
            <person name="Ciapina L.P."/>
            <person name="Brocchi M."/>
            <person name="Colabardini A.C."/>
            <person name="de Araujo Lima B."/>
            <person name="Machado C.R."/>
            <person name="de Almeida Soares C.M."/>
            <person name="Probst C.M."/>
            <person name="de Menezes C.B."/>
            <person name="Thompson C.E."/>
            <person name="Bartholomeu D.C."/>
            <person name="Gradia D.F."/>
            <person name="Pavoni D.P."/>
            <person name="Grisard E.C."/>
            <person name="Fantinatti-Garboggini F."/>
            <person name="Marchini F.K."/>
            <person name="Rodrigues-Luiz G.F."/>
            <person name="Wagner G."/>
            <person name="Goldman G.H."/>
            <person name="Fietto J.L."/>
            <person name="Elias M.C."/>
            <person name="Goldman M.H."/>
            <person name="Sagot M.F."/>
            <person name="Pereira M."/>
            <person name="Stoco P.H."/>
            <person name="de Mendonca-Neto R.P."/>
            <person name="Teixeira S.M."/>
            <person name="Maciel T.E."/>
            <person name="de Oliveira Mendes T.A."/>
            <person name="Urmenyi T.P."/>
            <person name="de Souza W."/>
            <person name="Schenkman S."/>
            <person name="de Vasconcelos A.T."/>
        </authorList>
    </citation>
    <scope>NUCLEOTIDE SEQUENCE [LARGE SCALE GENOMIC DNA]</scope>
</reference>
<organism evidence="2 3">
    <name type="scientific">Strigomonas culicis</name>
    <dbReference type="NCBI Taxonomy" id="28005"/>
    <lineage>
        <taxon>Eukaryota</taxon>
        <taxon>Discoba</taxon>
        <taxon>Euglenozoa</taxon>
        <taxon>Kinetoplastea</taxon>
        <taxon>Metakinetoplastina</taxon>
        <taxon>Trypanosomatida</taxon>
        <taxon>Trypanosomatidae</taxon>
        <taxon>Strigomonadinae</taxon>
        <taxon>Strigomonas</taxon>
    </lineage>
</organism>
<sequence>MSVGKGLFAALAVAMSARREDLARNTAYMYVAAFYVGVMMRQLQEEVGGALTKCTNRNFALLLVNVPIFTLRKLVEQVNIGRGVVEFSSLRPHSEIELSRVLSSRSAVVCGHPLRPPAARHCAHALRGLRTA</sequence>
<name>S9TGL9_9TRYP</name>
<comment type="caution">
    <text evidence="2">The sequence shown here is derived from an EMBL/GenBank/DDBJ whole genome shotgun (WGS) entry which is preliminary data.</text>
</comment>
<feature type="domain" description="Starter acyltransferase (SAT)" evidence="1">
    <location>
        <begin position="5"/>
        <end position="113"/>
    </location>
</feature>